<dbReference type="Proteomes" id="UP000017861">
    <property type="component" value="Unassembled WGS sequence"/>
</dbReference>
<proteinExistence type="predicted"/>
<protein>
    <submittedName>
        <fullName evidence="3">GPI transamidase component Tta1</fullName>
    </submittedName>
</protein>
<sequence>MCSPFRLFLTCKFFFCLLVCLFFFFFLRPCLWRGRRLNTRNRSKEGNRRSMQGKTKAGDTEGERRGEGRNMIGEEDWRLRVDMPWVVACVGALLVALGVHYKALCEDRTDLSLPELRASMEAKCRLLGDVFERPVMEPFLHPVPSQFGVAVWVEREQWASPVHEALDRIEEAIARGSYKADAAGSGARRLRLIQRIVRVATSRPHGGMQDDSLSLFSVATAQQLGLGLAQHVCTVDLRGEVIMHGISFFRRASSSAGDSRVQCFSFDERQAYCTIPEDVSSTWLSREVPAAVATLMSRWLQLDSFRDASTVRRWALEREAQSCKYALRALQQLELSVNAHPEMPAPLDVAETIDRLQSLIDAGELIQFARAADDLQFHPLLLPQLYIPWDQALVIHFSILLPVMMTGILGVRITVAARRRQRAVAKLQEATEAKKND</sequence>
<gene>
    <name evidence="3" type="ORF">TCDM_07355</name>
</gene>
<comment type="caution">
    <text evidence="3">The sequence shown here is derived from an EMBL/GenBank/DDBJ whole genome shotgun (WGS) entry which is preliminary data.</text>
</comment>
<keyword evidence="2" id="KW-1133">Transmembrane helix</keyword>
<organism evidence="3 4">
    <name type="scientific">Trypanosoma cruzi Dm28c</name>
    <dbReference type="NCBI Taxonomy" id="1416333"/>
    <lineage>
        <taxon>Eukaryota</taxon>
        <taxon>Discoba</taxon>
        <taxon>Euglenozoa</taxon>
        <taxon>Kinetoplastea</taxon>
        <taxon>Metakinetoplastina</taxon>
        <taxon>Trypanosomatida</taxon>
        <taxon>Trypanosomatidae</taxon>
        <taxon>Trypanosoma</taxon>
        <taxon>Schizotrypanum</taxon>
    </lineage>
</organism>
<accession>V5AUS2</accession>
<evidence type="ECO:0000313" key="3">
    <source>
        <dbReference type="EMBL" id="ESS64525.1"/>
    </source>
</evidence>
<dbReference type="OrthoDB" id="247334at2759"/>
<evidence type="ECO:0000256" key="2">
    <source>
        <dbReference type="SAM" id="Phobius"/>
    </source>
</evidence>
<evidence type="ECO:0000313" key="4">
    <source>
        <dbReference type="Proteomes" id="UP000017861"/>
    </source>
</evidence>
<keyword evidence="2" id="KW-0472">Membrane</keyword>
<feature type="transmembrane region" description="Helical" evidence="2">
    <location>
        <begin position="6"/>
        <end position="27"/>
    </location>
</feature>
<feature type="region of interest" description="Disordered" evidence="1">
    <location>
        <begin position="42"/>
        <end position="67"/>
    </location>
</feature>
<reference evidence="3 4" key="1">
    <citation type="journal article" date="2014" name="Genome Announc.">
        <title>Trypanosoma cruzi Clone Dm28c Draft Genome Sequence.</title>
        <authorList>
            <person name="Grisard E.C."/>
            <person name="Teixeira S.M."/>
            <person name="de Almeida L.G."/>
            <person name="Stoco P.H."/>
            <person name="Gerber A.L."/>
            <person name="Talavera-Lopez C."/>
            <person name="Lima O.C."/>
            <person name="Andersson B."/>
            <person name="de Vasconcelos A.T."/>
        </authorList>
    </citation>
    <scope>NUCLEOTIDE SEQUENCE [LARGE SCALE GENOMIC DNA]</scope>
    <source>
        <strain evidence="3 4">Dm28c</strain>
    </source>
</reference>
<feature type="transmembrane region" description="Helical" evidence="2">
    <location>
        <begin position="393"/>
        <end position="415"/>
    </location>
</feature>
<name>V5AUS2_TRYCR</name>
<dbReference type="VEuPathDB" id="TriTrypDB:TCDM_07355"/>
<feature type="compositionally biased region" description="Basic and acidic residues" evidence="1">
    <location>
        <begin position="56"/>
        <end position="67"/>
    </location>
</feature>
<dbReference type="EMBL" id="AYLP01000087">
    <property type="protein sequence ID" value="ESS64525.1"/>
    <property type="molecule type" value="Genomic_DNA"/>
</dbReference>
<keyword evidence="2" id="KW-0812">Transmembrane</keyword>
<dbReference type="AlphaFoldDB" id="V5AUS2"/>
<evidence type="ECO:0000256" key="1">
    <source>
        <dbReference type="SAM" id="MobiDB-lite"/>
    </source>
</evidence>